<dbReference type="CDD" id="cd01948">
    <property type="entry name" value="EAL"/>
    <property type="match status" value="1"/>
</dbReference>
<evidence type="ECO:0000256" key="1">
    <source>
        <dbReference type="SAM" id="Phobius"/>
    </source>
</evidence>
<dbReference type="PROSITE" id="PS50112">
    <property type="entry name" value="PAS"/>
    <property type="match status" value="1"/>
</dbReference>
<dbReference type="Gene3D" id="3.30.450.20">
    <property type="entry name" value="PAS domain"/>
    <property type="match status" value="1"/>
</dbReference>
<evidence type="ECO:0000259" key="3">
    <source>
        <dbReference type="PROSITE" id="PS50113"/>
    </source>
</evidence>
<evidence type="ECO:0000313" key="6">
    <source>
        <dbReference type="EMBL" id="QCU90253.1"/>
    </source>
</evidence>
<dbReference type="InterPro" id="IPR035919">
    <property type="entry name" value="EAL_sf"/>
</dbReference>
<keyword evidence="1" id="KW-1133">Transmembrane helix</keyword>
<reference evidence="6 7" key="1">
    <citation type="submission" date="2019-05" db="EMBL/GenBank/DDBJ databases">
        <title>Thiomicrorhabdus sediminis sp. nov, a novel sulfur-oxidizing bacterium isolated from coastal sediment.</title>
        <authorList>
            <person name="Liu X."/>
        </authorList>
    </citation>
    <scope>NUCLEOTIDE SEQUENCE [LARGE SCALE GENOMIC DNA]</scope>
    <source>
        <strain evidence="6 7">G1</strain>
    </source>
</reference>
<dbReference type="InterPro" id="IPR000160">
    <property type="entry name" value="GGDEF_dom"/>
</dbReference>
<name>A0A4V1HHU6_9GAMM</name>
<evidence type="ECO:0000259" key="5">
    <source>
        <dbReference type="PROSITE" id="PS50887"/>
    </source>
</evidence>
<dbReference type="CDD" id="cd00130">
    <property type="entry name" value="PAS"/>
    <property type="match status" value="1"/>
</dbReference>
<dbReference type="Gene3D" id="3.40.190.10">
    <property type="entry name" value="Periplasmic binding protein-like II"/>
    <property type="match status" value="2"/>
</dbReference>
<dbReference type="SUPFAM" id="SSF53850">
    <property type="entry name" value="Periplasmic binding protein-like II"/>
    <property type="match status" value="1"/>
</dbReference>
<feature type="transmembrane region" description="Helical" evidence="1">
    <location>
        <begin position="27"/>
        <end position="45"/>
    </location>
</feature>
<evidence type="ECO:0000259" key="2">
    <source>
        <dbReference type="PROSITE" id="PS50112"/>
    </source>
</evidence>
<dbReference type="PANTHER" id="PTHR44757">
    <property type="entry name" value="DIGUANYLATE CYCLASE DGCP"/>
    <property type="match status" value="1"/>
</dbReference>
<dbReference type="NCBIfam" id="TIGR00254">
    <property type="entry name" value="GGDEF"/>
    <property type="match status" value="1"/>
</dbReference>
<dbReference type="PROSITE" id="PS50887">
    <property type="entry name" value="GGDEF"/>
    <property type="match status" value="1"/>
</dbReference>
<dbReference type="InterPro" id="IPR001633">
    <property type="entry name" value="EAL_dom"/>
</dbReference>
<dbReference type="InterPro" id="IPR000014">
    <property type="entry name" value="PAS"/>
</dbReference>
<evidence type="ECO:0000313" key="7">
    <source>
        <dbReference type="Proteomes" id="UP000304864"/>
    </source>
</evidence>
<dbReference type="SUPFAM" id="SSF55785">
    <property type="entry name" value="PYP-like sensor domain (PAS domain)"/>
    <property type="match status" value="1"/>
</dbReference>
<dbReference type="Proteomes" id="UP000304864">
    <property type="component" value="Chromosome"/>
</dbReference>
<dbReference type="InterPro" id="IPR052155">
    <property type="entry name" value="Biofilm_reg_signaling"/>
</dbReference>
<dbReference type="SMART" id="SM00091">
    <property type="entry name" value="PAS"/>
    <property type="match status" value="1"/>
</dbReference>
<dbReference type="InterPro" id="IPR001610">
    <property type="entry name" value="PAC"/>
</dbReference>
<dbReference type="OrthoDB" id="9176779at2"/>
<dbReference type="KEGG" id="thig:FE785_06215"/>
<feature type="domain" description="PAS" evidence="2">
    <location>
        <begin position="381"/>
        <end position="452"/>
    </location>
</feature>
<accession>A0A4V1HHU6</accession>
<dbReference type="CDD" id="cd01949">
    <property type="entry name" value="GGDEF"/>
    <property type="match status" value="1"/>
</dbReference>
<dbReference type="SUPFAM" id="SSF55073">
    <property type="entry name" value="Nucleotide cyclase"/>
    <property type="match status" value="1"/>
</dbReference>
<gene>
    <name evidence="6" type="ORF">FE785_06215</name>
</gene>
<dbReference type="Pfam" id="PF00563">
    <property type="entry name" value="EAL"/>
    <property type="match status" value="1"/>
</dbReference>
<sequence>MLKECGHFLSISLRQVLYVTSFNNRNSLLSIFLIIGFAFPAHATVPSTPVTEVKIGILSYKDKNVDEKRWQPLITYLNNRIPDHHFEMYIGNYEELENQIRFASVDFVLTQPAHFVELAHTYDLTTPLLTLANKQANKSYTQFAGVIFTSAERPDINTLEDILNKRIATWSLKSFGGFQMQAQELIKNGLIDSTDNLKMIETGAPQKSVVFHVLDNKVDVGFVRSGVIENLIKQGLISKNQLKIINQKTDDHMSLIHSTELYAEWPLFAFLSTDKKLIKKVILELMKITPESDVAKTINASGFEVAEDYNNIEEVMRSMRVGPFETLDNVTAKDIWQHWKGYITILLAFLLLSFVMISLYLFRQNQVIHLGNRQLKSNNLQLKKLNLAIEQSPVRITITNLEGQIEYVNNAVLKQSGYTLNELYMKNPRMLAYGETPVEVYENLWKTLLQGEIWNGEIVNAHKNGQRQVLESTIAPIVEKNQTIGFLSIQRDITKEKESQKKIYHLSNFDNLTGLPNANQFERYIADAIADNLSLNSIQKKNNNTSFLFLINIDRFKDINDAVGKHQGDLFLKQFAHIIQDSLPKESILSRLNGDEFGVLLPIAISRNTYEHAYQQGQVLLEHLKKPISFNKKELMVNVSIGIADILDAHVDGVDDVLKNVNTALHFAKANGGNQVQIYEKSLQTKAIETFEIEQELKSALKREQFKVYYQPQVDQSGKVMGAEALLRWFHPEKGYIPPDVFIPMAEQNDLIIEIGSWLLDTTIKEMALAIQEGNSYELSVNISPRQIVQKDFVEKVLSILKKYNVPANKLTLEITEGIFLKNIHDIRNVMHQLSEKGLKFSIDDFGTGYSSLSYIKSLSIHELKVDRVFVQNITTDPDDVMLVETMLAIANHMHYKVVIEGIETEDQVNFFNKYEGLIFQGYLYCKPCCFNDFIDYLGKQKRD</sequence>
<dbReference type="Pfam" id="PF00990">
    <property type="entry name" value="GGDEF"/>
    <property type="match status" value="1"/>
</dbReference>
<feature type="domain" description="GGDEF" evidence="5">
    <location>
        <begin position="544"/>
        <end position="681"/>
    </location>
</feature>
<feature type="transmembrane region" description="Helical" evidence="1">
    <location>
        <begin position="342"/>
        <end position="362"/>
    </location>
</feature>
<protein>
    <submittedName>
        <fullName evidence="6">EAL domain-containing protein</fullName>
    </submittedName>
</protein>
<dbReference type="SMART" id="SM00052">
    <property type="entry name" value="EAL"/>
    <property type="match status" value="1"/>
</dbReference>
<dbReference type="PANTHER" id="PTHR44757:SF2">
    <property type="entry name" value="BIOFILM ARCHITECTURE MAINTENANCE PROTEIN MBAA"/>
    <property type="match status" value="1"/>
</dbReference>
<dbReference type="NCBIfam" id="TIGR00229">
    <property type="entry name" value="sensory_box"/>
    <property type="match status" value="1"/>
</dbReference>
<proteinExistence type="predicted"/>
<evidence type="ECO:0000259" key="4">
    <source>
        <dbReference type="PROSITE" id="PS50883"/>
    </source>
</evidence>
<feature type="domain" description="EAL" evidence="4">
    <location>
        <begin position="690"/>
        <end position="942"/>
    </location>
</feature>
<dbReference type="Pfam" id="PF13426">
    <property type="entry name" value="PAS_9"/>
    <property type="match status" value="1"/>
</dbReference>
<dbReference type="EMBL" id="CP040602">
    <property type="protein sequence ID" value="QCU90253.1"/>
    <property type="molecule type" value="Genomic_DNA"/>
</dbReference>
<dbReference type="Pfam" id="PF12974">
    <property type="entry name" value="Phosphonate-bd"/>
    <property type="match status" value="1"/>
</dbReference>
<organism evidence="6 7">
    <name type="scientific">Thiomicrorhabdus sediminis</name>
    <dbReference type="NCBI Taxonomy" id="2580412"/>
    <lineage>
        <taxon>Bacteria</taxon>
        <taxon>Pseudomonadati</taxon>
        <taxon>Pseudomonadota</taxon>
        <taxon>Gammaproteobacteria</taxon>
        <taxon>Thiotrichales</taxon>
        <taxon>Piscirickettsiaceae</taxon>
        <taxon>Thiomicrorhabdus</taxon>
    </lineage>
</organism>
<dbReference type="Gene3D" id="3.20.20.450">
    <property type="entry name" value="EAL domain"/>
    <property type="match status" value="1"/>
</dbReference>
<dbReference type="InterPro" id="IPR043128">
    <property type="entry name" value="Rev_trsase/Diguanyl_cyclase"/>
</dbReference>
<dbReference type="Gene3D" id="3.30.70.270">
    <property type="match status" value="1"/>
</dbReference>
<dbReference type="PROSITE" id="PS50883">
    <property type="entry name" value="EAL"/>
    <property type="match status" value="1"/>
</dbReference>
<dbReference type="AlphaFoldDB" id="A0A4V1HHU6"/>
<dbReference type="InterPro" id="IPR000700">
    <property type="entry name" value="PAS-assoc_C"/>
</dbReference>
<dbReference type="InterPro" id="IPR035965">
    <property type="entry name" value="PAS-like_dom_sf"/>
</dbReference>
<dbReference type="SMART" id="SM00267">
    <property type="entry name" value="GGDEF"/>
    <property type="match status" value="1"/>
</dbReference>
<dbReference type="InterPro" id="IPR029787">
    <property type="entry name" value="Nucleotide_cyclase"/>
</dbReference>
<keyword evidence="1" id="KW-0472">Membrane</keyword>
<keyword evidence="7" id="KW-1185">Reference proteome</keyword>
<dbReference type="SMART" id="SM00086">
    <property type="entry name" value="PAC"/>
    <property type="match status" value="1"/>
</dbReference>
<feature type="domain" description="PAC" evidence="3">
    <location>
        <begin position="454"/>
        <end position="505"/>
    </location>
</feature>
<keyword evidence="1" id="KW-0812">Transmembrane</keyword>
<dbReference type="PROSITE" id="PS50113">
    <property type="entry name" value="PAC"/>
    <property type="match status" value="1"/>
</dbReference>
<dbReference type="SUPFAM" id="SSF141868">
    <property type="entry name" value="EAL domain-like"/>
    <property type="match status" value="1"/>
</dbReference>
<dbReference type="RefSeq" id="WP_138564928.1">
    <property type="nucleotide sequence ID" value="NZ_CP040602.1"/>
</dbReference>